<dbReference type="InterPro" id="IPR011006">
    <property type="entry name" value="CheY-like_superfamily"/>
</dbReference>
<dbReference type="InterPro" id="IPR003594">
    <property type="entry name" value="HATPase_dom"/>
</dbReference>
<dbReference type="InterPro" id="IPR035965">
    <property type="entry name" value="PAS-like_dom_sf"/>
</dbReference>
<dbReference type="CDD" id="cd17580">
    <property type="entry name" value="REC_2_DhkD-like"/>
    <property type="match status" value="1"/>
</dbReference>
<name>A0ABT2A0R4_9BURK</name>
<dbReference type="NCBIfam" id="TIGR00229">
    <property type="entry name" value="sensory_box"/>
    <property type="match status" value="2"/>
</dbReference>
<evidence type="ECO:0000256" key="6">
    <source>
        <dbReference type="PROSITE-ProRule" id="PRU00169"/>
    </source>
</evidence>
<dbReference type="Pfam" id="PF00989">
    <property type="entry name" value="PAS"/>
    <property type="match status" value="1"/>
</dbReference>
<reference evidence="11 12" key="1">
    <citation type="submission" date="2022-08" db="EMBL/GenBank/DDBJ databases">
        <title>Reclassification of Massilia species as members of the genera Telluria, Duganella, Pseudoduganella, Mokoshia gen. nov. and Zemynaea gen. nov. using orthogonal and non-orthogonal genome-based approaches.</title>
        <authorList>
            <person name="Bowman J.P."/>
        </authorList>
    </citation>
    <scope>NUCLEOTIDE SEQUENCE [LARGE SCALE GENOMIC DNA]</scope>
    <source>
        <strain evidence="11 12">LMG 28164</strain>
    </source>
</reference>
<dbReference type="SMART" id="SM00388">
    <property type="entry name" value="HisKA"/>
    <property type="match status" value="1"/>
</dbReference>
<evidence type="ECO:0000259" key="7">
    <source>
        <dbReference type="PROSITE" id="PS50109"/>
    </source>
</evidence>
<keyword evidence="12" id="KW-1185">Reference proteome</keyword>
<evidence type="ECO:0000313" key="12">
    <source>
        <dbReference type="Proteomes" id="UP001205560"/>
    </source>
</evidence>
<dbReference type="EMBL" id="JANUGX010000001">
    <property type="protein sequence ID" value="MCS0587766.1"/>
    <property type="molecule type" value="Genomic_DNA"/>
</dbReference>
<proteinExistence type="predicted"/>
<comment type="catalytic activity">
    <reaction evidence="1">
        <text>ATP + protein L-histidine = ADP + protein N-phospho-L-histidine.</text>
        <dbReference type="EC" id="2.7.13.3"/>
    </reaction>
</comment>
<evidence type="ECO:0000259" key="9">
    <source>
        <dbReference type="PROSITE" id="PS50112"/>
    </source>
</evidence>
<evidence type="ECO:0000256" key="5">
    <source>
        <dbReference type="ARBA" id="ARBA00022777"/>
    </source>
</evidence>
<dbReference type="InterPro" id="IPR001610">
    <property type="entry name" value="PAC"/>
</dbReference>
<evidence type="ECO:0000256" key="2">
    <source>
        <dbReference type="ARBA" id="ARBA00012438"/>
    </source>
</evidence>
<dbReference type="Gene3D" id="1.10.287.130">
    <property type="match status" value="1"/>
</dbReference>
<dbReference type="InterPro" id="IPR036097">
    <property type="entry name" value="HisK_dim/P_sf"/>
</dbReference>
<gene>
    <name evidence="11" type="ORF">NX782_00940</name>
</gene>
<evidence type="ECO:0000313" key="11">
    <source>
        <dbReference type="EMBL" id="MCS0587766.1"/>
    </source>
</evidence>
<dbReference type="SUPFAM" id="SSF52172">
    <property type="entry name" value="CheY-like"/>
    <property type="match status" value="1"/>
</dbReference>
<dbReference type="InterPro" id="IPR005467">
    <property type="entry name" value="His_kinase_dom"/>
</dbReference>
<dbReference type="EC" id="2.7.13.3" evidence="2"/>
<dbReference type="SMART" id="SM00091">
    <property type="entry name" value="PAS"/>
    <property type="match status" value="4"/>
</dbReference>
<dbReference type="SUPFAM" id="SSF47384">
    <property type="entry name" value="Homodimeric domain of signal transducing histidine kinase"/>
    <property type="match status" value="1"/>
</dbReference>
<dbReference type="InterPro" id="IPR000700">
    <property type="entry name" value="PAS-assoc_C"/>
</dbReference>
<feature type="domain" description="PAC" evidence="10">
    <location>
        <begin position="347"/>
        <end position="399"/>
    </location>
</feature>
<dbReference type="SUPFAM" id="SSF55785">
    <property type="entry name" value="PYP-like sensor domain (PAS domain)"/>
    <property type="match status" value="4"/>
</dbReference>
<feature type="domain" description="Histidine kinase" evidence="7">
    <location>
        <begin position="543"/>
        <end position="761"/>
    </location>
</feature>
<dbReference type="Proteomes" id="UP001205560">
    <property type="component" value="Unassembled WGS sequence"/>
</dbReference>
<dbReference type="Pfam" id="PF00512">
    <property type="entry name" value="HisKA"/>
    <property type="match status" value="1"/>
</dbReference>
<dbReference type="SMART" id="SM00448">
    <property type="entry name" value="REC"/>
    <property type="match status" value="1"/>
</dbReference>
<dbReference type="InterPro" id="IPR000014">
    <property type="entry name" value="PAS"/>
</dbReference>
<keyword evidence="4" id="KW-0808">Transferase</keyword>
<dbReference type="PROSITE" id="PS50110">
    <property type="entry name" value="RESPONSE_REGULATORY"/>
    <property type="match status" value="1"/>
</dbReference>
<dbReference type="PROSITE" id="PS50113">
    <property type="entry name" value="PAC"/>
    <property type="match status" value="3"/>
</dbReference>
<dbReference type="InterPro" id="IPR003661">
    <property type="entry name" value="HisK_dim/P_dom"/>
</dbReference>
<dbReference type="InterPro" id="IPR004358">
    <property type="entry name" value="Sig_transdc_His_kin-like_C"/>
</dbReference>
<evidence type="ECO:0000256" key="3">
    <source>
        <dbReference type="ARBA" id="ARBA00022553"/>
    </source>
</evidence>
<keyword evidence="3 6" id="KW-0597">Phosphoprotein</keyword>
<dbReference type="PANTHER" id="PTHR43047:SF72">
    <property type="entry name" value="OSMOSENSING HISTIDINE PROTEIN KINASE SLN1"/>
    <property type="match status" value="1"/>
</dbReference>
<dbReference type="PANTHER" id="PTHR43047">
    <property type="entry name" value="TWO-COMPONENT HISTIDINE PROTEIN KINASE"/>
    <property type="match status" value="1"/>
</dbReference>
<accession>A0ABT2A0R4</accession>
<dbReference type="CDD" id="cd00130">
    <property type="entry name" value="PAS"/>
    <property type="match status" value="1"/>
</dbReference>
<comment type="caution">
    <text evidence="11">The sequence shown here is derived from an EMBL/GenBank/DDBJ whole genome shotgun (WGS) entry which is preliminary data.</text>
</comment>
<dbReference type="SUPFAM" id="SSF55874">
    <property type="entry name" value="ATPase domain of HSP90 chaperone/DNA topoisomerase II/histidine kinase"/>
    <property type="match status" value="1"/>
</dbReference>
<feature type="domain" description="PAC" evidence="10">
    <location>
        <begin position="218"/>
        <end position="273"/>
    </location>
</feature>
<feature type="domain" description="PAC" evidence="10">
    <location>
        <begin position="474"/>
        <end position="525"/>
    </location>
</feature>
<dbReference type="PROSITE" id="PS50109">
    <property type="entry name" value="HIS_KIN"/>
    <property type="match status" value="1"/>
</dbReference>
<dbReference type="RefSeq" id="WP_258843599.1">
    <property type="nucleotide sequence ID" value="NZ_JANUGX010000001.1"/>
</dbReference>
<feature type="modified residue" description="4-aspartylphosphate" evidence="6">
    <location>
        <position position="834"/>
    </location>
</feature>
<dbReference type="Pfam" id="PF08448">
    <property type="entry name" value="PAS_4"/>
    <property type="match status" value="2"/>
</dbReference>
<evidence type="ECO:0000256" key="1">
    <source>
        <dbReference type="ARBA" id="ARBA00000085"/>
    </source>
</evidence>
<dbReference type="SMART" id="SM00086">
    <property type="entry name" value="PAC"/>
    <property type="match status" value="1"/>
</dbReference>
<feature type="domain" description="PAS" evidence="9">
    <location>
        <begin position="274"/>
        <end position="344"/>
    </location>
</feature>
<dbReference type="Gene3D" id="3.30.565.10">
    <property type="entry name" value="Histidine kinase-like ATPase, C-terminal domain"/>
    <property type="match status" value="1"/>
</dbReference>
<dbReference type="Pfam" id="PF02518">
    <property type="entry name" value="HATPase_c"/>
    <property type="match status" value="1"/>
</dbReference>
<dbReference type="PRINTS" id="PR00344">
    <property type="entry name" value="BCTRLSENSOR"/>
</dbReference>
<dbReference type="SMART" id="SM00387">
    <property type="entry name" value="HATPase_c"/>
    <property type="match status" value="1"/>
</dbReference>
<evidence type="ECO:0000256" key="4">
    <source>
        <dbReference type="ARBA" id="ARBA00022679"/>
    </source>
</evidence>
<organism evidence="11 12">
    <name type="scientific">Massilia norwichensis</name>
    <dbReference type="NCBI Taxonomy" id="1442366"/>
    <lineage>
        <taxon>Bacteria</taxon>
        <taxon>Pseudomonadati</taxon>
        <taxon>Pseudomonadota</taxon>
        <taxon>Betaproteobacteria</taxon>
        <taxon>Burkholderiales</taxon>
        <taxon>Oxalobacteraceae</taxon>
        <taxon>Telluria group</taxon>
        <taxon>Massilia</taxon>
    </lineage>
</organism>
<dbReference type="CDD" id="cd00082">
    <property type="entry name" value="HisKA"/>
    <property type="match status" value="1"/>
</dbReference>
<evidence type="ECO:0000259" key="10">
    <source>
        <dbReference type="PROSITE" id="PS50113"/>
    </source>
</evidence>
<sequence length="902" mass="97651">MSDSYGSLPAAQAALLGAQLFDNSPDCMKLLDADGRLLAMNRNGRLGMEIDDFSALQGQRWLSLFPDESREAVGIALEQARRGGSGRASAFCPTMRGTPKWWDIVVTPLGGANGQLVAVSREVTAQRRLEQERSHLLGEVQAANQRMNDVFKQAPAFMCILRGPEHVYEMANDRYYQLVGQRRLVGLPAREALPEVGGQGFFKLLDQVYRTGEPFVGNNLRVALQREPGAPLEERYVDVIYTALRDAKGEIYAVLSHGIDQTHRRQAEIALHESRERFEKIVSQAATGVVEMDVAGNITLVNQKFCTMLGYTEDELLGTWIIDITAPDSVQKTLAAVESIVAEGRGRAVEKHYRRKDGSLMSATSSVNALRNAAGETHGLVAIVLDTTDSKLAAEALRASEERYRTLFDSMDQAFCVVDLHLDANDQPTGWTFLETNAAFSVHSGLADVVGKAHSLPSAPHVWWLESVRKVAKEGGNLRYERYVQGLGRWLDVYLTRIGEAGSTKVAALFRDITERKTAEEQLRRFAGDLEEADRRKTDFLATLAHELRNPLAPIRSGLGVLRLNRDATPAMARVREMMERQVTHMVHLIDDLLDVARISGGKLNLRKGEVALGPILASAVETSLPLIEAARHELTVEVPDDELFVHADATRIAQVVANLLNNAAKYTPPGGRIALSLRREGLEAVVAVSDTGVGIPEHALQSVFEMFSQVGSESERSQGGLGIGLSLVRQLVQMHGGSVLAESAGPGAGSRFTVRLPLLLKDAASASAPVSAAATEADAGSGLRVLVVDDNVDAAVTLAMILDVDGYATRVAHGGQEALHMVTEFVPAVVFLDIGMPGMNGFETAEAIRRLPGIAQPCLVALTGWGAEHDRARSAAAGFDHHLTKPVELGTVQALLAGLAK</sequence>
<dbReference type="InterPro" id="IPR036890">
    <property type="entry name" value="HATPase_C_sf"/>
</dbReference>
<evidence type="ECO:0000259" key="8">
    <source>
        <dbReference type="PROSITE" id="PS50110"/>
    </source>
</evidence>
<dbReference type="InterPro" id="IPR013767">
    <property type="entry name" value="PAS_fold"/>
</dbReference>
<dbReference type="InterPro" id="IPR001789">
    <property type="entry name" value="Sig_transdc_resp-reg_receiver"/>
</dbReference>
<feature type="domain" description="Response regulatory" evidence="8">
    <location>
        <begin position="785"/>
        <end position="901"/>
    </location>
</feature>
<dbReference type="Gene3D" id="3.40.50.2300">
    <property type="match status" value="1"/>
</dbReference>
<dbReference type="InterPro" id="IPR013656">
    <property type="entry name" value="PAS_4"/>
</dbReference>
<protein>
    <recommendedName>
        <fullName evidence="2">histidine kinase</fullName>
        <ecNumber evidence="2">2.7.13.3</ecNumber>
    </recommendedName>
</protein>
<dbReference type="Gene3D" id="3.30.450.20">
    <property type="entry name" value="PAS domain"/>
    <property type="match status" value="4"/>
</dbReference>
<dbReference type="Pfam" id="PF00072">
    <property type="entry name" value="Response_reg"/>
    <property type="match status" value="1"/>
</dbReference>
<keyword evidence="5" id="KW-0418">Kinase</keyword>
<dbReference type="PROSITE" id="PS50112">
    <property type="entry name" value="PAS"/>
    <property type="match status" value="1"/>
</dbReference>